<gene>
    <name evidence="2" type="ORF">NDU88_006734</name>
</gene>
<dbReference type="Proteomes" id="UP001066276">
    <property type="component" value="Chromosome 2_1"/>
</dbReference>
<dbReference type="SUPFAM" id="SSF47459">
    <property type="entry name" value="HLH, helix-loop-helix DNA-binding domain"/>
    <property type="match status" value="1"/>
</dbReference>
<evidence type="ECO:0000259" key="1">
    <source>
        <dbReference type="Pfam" id="PF00010"/>
    </source>
</evidence>
<protein>
    <recommendedName>
        <fullName evidence="1">BHLH domain-containing protein</fullName>
    </recommendedName>
</protein>
<organism evidence="2 3">
    <name type="scientific">Pleurodeles waltl</name>
    <name type="common">Iberian ribbed newt</name>
    <dbReference type="NCBI Taxonomy" id="8319"/>
    <lineage>
        <taxon>Eukaryota</taxon>
        <taxon>Metazoa</taxon>
        <taxon>Chordata</taxon>
        <taxon>Craniata</taxon>
        <taxon>Vertebrata</taxon>
        <taxon>Euteleostomi</taxon>
        <taxon>Amphibia</taxon>
        <taxon>Batrachia</taxon>
        <taxon>Caudata</taxon>
        <taxon>Salamandroidea</taxon>
        <taxon>Salamandridae</taxon>
        <taxon>Pleurodelinae</taxon>
        <taxon>Pleurodeles</taxon>
    </lineage>
</organism>
<proteinExistence type="predicted"/>
<reference evidence="2" key="1">
    <citation type="journal article" date="2022" name="bioRxiv">
        <title>Sequencing and chromosome-scale assembly of the giantPleurodeles waltlgenome.</title>
        <authorList>
            <person name="Brown T."/>
            <person name="Elewa A."/>
            <person name="Iarovenko S."/>
            <person name="Subramanian E."/>
            <person name="Araus A.J."/>
            <person name="Petzold A."/>
            <person name="Susuki M."/>
            <person name="Suzuki K.-i.T."/>
            <person name="Hayashi T."/>
            <person name="Toyoda A."/>
            <person name="Oliveira C."/>
            <person name="Osipova E."/>
            <person name="Leigh N.D."/>
            <person name="Simon A."/>
            <person name="Yun M.H."/>
        </authorList>
    </citation>
    <scope>NUCLEOTIDE SEQUENCE</scope>
    <source>
        <strain evidence="2">20211129_DDA</strain>
        <tissue evidence="2">Liver</tissue>
    </source>
</reference>
<dbReference type="GO" id="GO:0046983">
    <property type="term" value="F:protein dimerization activity"/>
    <property type="evidence" value="ECO:0007669"/>
    <property type="project" value="InterPro"/>
</dbReference>
<sequence length="87" mass="9593">MDGQELAGNPNTHTLTRFKATQALYKKSIKPIREKKRRTRINASLDELKGLLQGLEGQKGGELRVGGTNPVVLVDHMNNECLPGIKV</sequence>
<name>A0AAV7VMR0_PLEWA</name>
<comment type="caution">
    <text evidence="2">The sequence shown here is derived from an EMBL/GenBank/DDBJ whole genome shotgun (WGS) entry which is preliminary data.</text>
</comment>
<dbReference type="InterPro" id="IPR036638">
    <property type="entry name" value="HLH_DNA-bd_sf"/>
</dbReference>
<dbReference type="InterPro" id="IPR011598">
    <property type="entry name" value="bHLH_dom"/>
</dbReference>
<evidence type="ECO:0000313" key="3">
    <source>
        <dbReference type="Proteomes" id="UP001066276"/>
    </source>
</evidence>
<evidence type="ECO:0000313" key="2">
    <source>
        <dbReference type="EMBL" id="KAJ1202939.1"/>
    </source>
</evidence>
<dbReference type="Gene3D" id="4.10.280.10">
    <property type="entry name" value="Helix-loop-helix DNA-binding domain"/>
    <property type="match status" value="1"/>
</dbReference>
<keyword evidence="3" id="KW-1185">Reference proteome</keyword>
<accession>A0AAV7VMR0</accession>
<dbReference type="AlphaFoldDB" id="A0AAV7VMR0"/>
<feature type="domain" description="BHLH" evidence="1">
    <location>
        <begin position="27"/>
        <end position="55"/>
    </location>
</feature>
<dbReference type="Pfam" id="PF00010">
    <property type="entry name" value="HLH"/>
    <property type="match status" value="1"/>
</dbReference>
<dbReference type="EMBL" id="JANPWB010000003">
    <property type="protein sequence ID" value="KAJ1202939.1"/>
    <property type="molecule type" value="Genomic_DNA"/>
</dbReference>